<dbReference type="SUPFAM" id="SSF46785">
    <property type="entry name" value="Winged helix' DNA-binding domain"/>
    <property type="match status" value="1"/>
</dbReference>
<dbReference type="AlphaFoldDB" id="A0A1G9C805"/>
<dbReference type="Gene3D" id="1.10.10.10">
    <property type="entry name" value="Winged helix-like DNA-binding domain superfamily/Winged helix DNA-binding domain"/>
    <property type="match status" value="1"/>
</dbReference>
<dbReference type="PANTHER" id="PTHR33516">
    <property type="entry name" value="LEXA REPRESSOR"/>
    <property type="match status" value="1"/>
</dbReference>
<dbReference type="CDD" id="cd00090">
    <property type="entry name" value="HTH_ARSR"/>
    <property type="match status" value="1"/>
</dbReference>
<dbReference type="Pfam" id="PF01726">
    <property type="entry name" value="LexA_DNA_bind"/>
    <property type="match status" value="1"/>
</dbReference>
<dbReference type="GO" id="GO:0004252">
    <property type="term" value="F:serine-type endopeptidase activity"/>
    <property type="evidence" value="ECO:0007669"/>
    <property type="project" value="InterPro"/>
</dbReference>
<dbReference type="STRING" id="407036.SAMN05216243_3300"/>
<dbReference type="OrthoDB" id="1956263at2"/>
<sequence length="122" mass="13642">MKHGHRKSEILQCIQDMTREKGYAPTVREIAEEVGLNSTATVHRHLNDMEEFGLIEKLGNSPRAIRVVSGSNPAANVLEQLKKIDDGMTDIIFIHGEPFLVKRATVEDIKEWRGEEATSSSS</sequence>
<accession>A0A1G9C805</accession>
<dbReference type="InterPro" id="IPR050077">
    <property type="entry name" value="LexA_repressor"/>
</dbReference>
<dbReference type="GO" id="GO:0006508">
    <property type="term" value="P:proteolysis"/>
    <property type="evidence" value="ECO:0007669"/>
    <property type="project" value="InterPro"/>
</dbReference>
<dbReference type="InterPro" id="IPR011991">
    <property type="entry name" value="ArsR-like_HTH"/>
</dbReference>
<gene>
    <name evidence="3" type="ORF">SAMN05216243_3300</name>
</gene>
<protein>
    <submittedName>
        <fullName evidence="3">Repressor LexA</fullName>
    </submittedName>
</protein>
<reference evidence="3 4" key="1">
    <citation type="submission" date="2016-10" db="EMBL/GenBank/DDBJ databases">
        <authorList>
            <person name="de Groot N.N."/>
        </authorList>
    </citation>
    <scope>NUCLEOTIDE SEQUENCE [LARGE SCALE GENOMIC DNA]</scope>
    <source>
        <strain evidence="3 4">CGMCC 1.6502</strain>
    </source>
</reference>
<dbReference type="InterPro" id="IPR036388">
    <property type="entry name" value="WH-like_DNA-bd_sf"/>
</dbReference>
<dbReference type="InterPro" id="IPR006199">
    <property type="entry name" value="LexA_DNA-bd_dom"/>
</dbReference>
<evidence type="ECO:0000256" key="1">
    <source>
        <dbReference type="ARBA" id="ARBA00023125"/>
    </source>
</evidence>
<feature type="domain" description="LexA repressor DNA-binding" evidence="2">
    <location>
        <begin position="5"/>
        <end position="64"/>
    </location>
</feature>
<evidence type="ECO:0000259" key="2">
    <source>
        <dbReference type="Pfam" id="PF01726"/>
    </source>
</evidence>
<dbReference type="RefSeq" id="WP_093216505.1">
    <property type="nucleotide sequence ID" value="NZ_FNFL01000007.1"/>
</dbReference>
<dbReference type="Proteomes" id="UP000198694">
    <property type="component" value="Unassembled WGS sequence"/>
</dbReference>
<dbReference type="GO" id="GO:0003677">
    <property type="term" value="F:DNA binding"/>
    <property type="evidence" value="ECO:0007669"/>
    <property type="project" value="UniProtKB-KW"/>
</dbReference>
<name>A0A1G9C805_9BACI</name>
<dbReference type="PANTHER" id="PTHR33516:SF2">
    <property type="entry name" value="LEXA REPRESSOR-RELATED"/>
    <property type="match status" value="1"/>
</dbReference>
<evidence type="ECO:0000313" key="4">
    <source>
        <dbReference type="Proteomes" id="UP000198694"/>
    </source>
</evidence>
<dbReference type="InterPro" id="IPR036390">
    <property type="entry name" value="WH_DNA-bd_sf"/>
</dbReference>
<proteinExistence type="predicted"/>
<keyword evidence="1" id="KW-0238">DNA-binding</keyword>
<evidence type="ECO:0000313" key="3">
    <source>
        <dbReference type="EMBL" id="SDK47771.1"/>
    </source>
</evidence>
<dbReference type="EMBL" id="FNFL01000007">
    <property type="protein sequence ID" value="SDK47771.1"/>
    <property type="molecule type" value="Genomic_DNA"/>
</dbReference>
<keyword evidence="4" id="KW-1185">Reference proteome</keyword>
<organism evidence="3 4">
    <name type="scientific">Sediminibacillus albus</name>
    <dbReference type="NCBI Taxonomy" id="407036"/>
    <lineage>
        <taxon>Bacteria</taxon>
        <taxon>Bacillati</taxon>
        <taxon>Bacillota</taxon>
        <taxon>Bacilli</taxon>
        <taxon>Bacillales</taxon>
        <taxon>Bacillaceae</taxon>
        <taxon>Sediminibacillus</taxon>
    </lineage>
</organism>